<dbReference type="RefSeq" id="XP_021871793.1">
    <property type="nucleotide sequence ID" value="XM_022015576.1"/>
</dbReference>
<feature type="transmembrane region" description="Helical" evidence="6">
    <location>
        <begin position="99"/>
        <end position="119"/>
    </location>
</feature>
<evidence type="ECO:0000313" key="8">
    <source>
        <dbReference type="Proteomes" id="UP000193218"/>
    </source>
</evidence>
<dbReference type="PANTHER" id="PTHR31465">
    <property type="entry name" value="PROTEIN RTA1-RELATED"/>
    <property type="match status" value="1"/>
</dbReference>
<protein>
    <submittedName>
        <fullName evidence="7">RTA-like protein</fullName>
    </submittedName>
</protein>
<evidence type="ECO:0000256" key="5">
    <source>
        <dbReference type="SAM" id="MobiDB-lite"/>
    </source>
</evidence>
<proteinExistence type="predicted"/>
<dbReference type="InterPro" id="IPR007568">
    <property type="entry name" value="RTA1"/>
</dbReference>
<name>A0A1Y1UK11_9TREE</name>
<organism evidence="7 8">
    <name type="scientific">Kockovaella imperatae</name>
    <dbReference type="NCBI Taxonomy" id="4999"/>
    <lineage>
        <taxon>Eukaryota</taxon>
        <taxon>Fungi</taxon>
        <taxon>Dikarya</taxon>
        <taxon>Basidiomycota</taxon>
        <taxon>Agaricomycotina</taxon>
        <taxon>Tremellomycetes</taxon>
        <taxon>Tremellales</taxon>
        <taxon>Cuniculitremaceae</taxon>
        <taxon>Kockovaella</taxon>
    </lineage>
</organism>
<evidence type="ECO:0000256" key="4">
    <source>
        <dbReference type="ARBA" id="ARBA00023136"/>
    </source>
</evidence>
<keyword evidence="3 6" id="KW-1133">Transmembrane helix</keyword>
<accession>A0A1Y1UK11</accession>
<feature type="transmembrane region" description="Helical" evidence="6">
    <location>
        <begin position="56"/>
        <end position="78"/>
    </location>
</feature>
<dbReference type="GO" id="GO:0005886">
    <property type="term" value="C:plasma membrane"/>
    <property type="evidence" value="ECO:0007669"/>
    <property type="project" value="TreeGrafter"/>
</dbReference>
<dbReference type="EMBL" id="NBSH01000005">
    <property type="protein sequence ID" value="ORX37806.1"/>
    <property type="molecule type" value="Genomic_DNA"/>
</dbReference>
<feature type="transmembrane region" description="Helical" evidence="6">
    <location>
        <begin position="286"/>
        <end position="304"/>
    </location>
</feature>
<reference evidence="7 8" key="1">
    <citation type="submission" date="2017-03" db="EMBL/GenBank/DDBJ databases">
        <title>Widespread Adenine N6-methylation of Active Genes in Fungi.</title>
        <authorList>
            <consortium name="DOE Joint Genome Institute"/>
            <person name="Mondo S.J."/>
            <person name="Dannebaum R.O."/>
            <person name="Kuo R.C."/>
            <person name="Louie K.B."/>
            <person name="Bewick A.J."/>
            <person name="Labutti K."/>
            <person name="Haridas S."/>
            <person name="Kuo A."/>
            <person name="Salamov A."/>
            <person name="Ahrendt S.R."/>
            <person name="Lau R."/>
            <person name="Bowen B.P."/>
            <person name="Lipzen A."/>
            <person name="Sullivan W."/>
            <person name="Andreopoulos W.B."/>
            <person name="Clum A."/>
            <person name="Lindquist E."/>
            <person name="Daum C."/>
            <person name="Northen T.R."/>
            <person name="Ramamoorthy G."/>
            <person name="Schmitz R.J."/>
            <person name="Gryganskyi A."/>
            <person name="Culley D."/>
            <person name="Magnuson J."/>
            <person name="James T.Y."/>
            <person name="O'Malley M.A."/>
            <person name="Stajich J.E."/>
            <person name="Spatafora J.W."/>
            <person name="Visel A."/>
            <person name="Grigoriev I.V."/>
        </authorList>
    </citation>
    <scope>NUCLEOTIDE SEQUENCE [LARGE SCALE GENOMIC DNA]</scope>
    <source>
        <strain evidence="7 8">NRRL Y-17943</strain>
    </source>
</reference>
<evidence type="ECO:0000256" key="6">
    <source>
        <dbReference type="SAM" id="Phobius"/>
    </source>
</evidence>
<dbReference type="STRING" id="4999.A0A1Y1UK11"/>
<keyword evidence="4 6" id="KW-0472">Membrane</keyword>
<comment type="subcellular location">
    <subcellularLocation>
        <location evidence="1">Membrane</location>
        <topology evidence="1">Multi-pass membrane protein</topology>
    </subcellularLocation>
</comment>
<feature type="region of interest" description="Disordered" evidence="5">
    <location>
        <begin position="177"/>
        <end position="228"/>
    </location>
</feature>
<gene>
    <name evidence="7" type="ORF">BD324DRAFT_623407</name>
</gene>
<comment type="caution">
    <text evidence="7">The sequence shown here is derived from an EMBL/GenBank/DDBJ whole genome shotgun (WGS) entry which is preliminary data.</text>
</comment>
<dbReference type="GO" id="GO:0000324">
    <property type="term" value="C:fungal-type vacuole"/>
    <property type="evidence" value="ECO:0007669"/>
    <property type="project" value="TreeGrafter"/>
</dbReference>
<feature type="transmembrane region" description="Helical" evidence="6">
    <location>
        <begin position="248"/>
        <end position="266"/>
    </location>
</feature>
<dbReference type="Proteomes" id="UP000193218">
    <property type="component" value="Unassembled WGS sequence"/>
</dbReference>
<dbReference type="AlphaFoldDB" id="A0A1Y1UK11"/>
<dbReference type="Pfam" id="PF04479">
    <property type="entry name" value="RTA1"/>
    <property type="match status" value="1"/>
</dbReference>
<dbReference type="PANTHER" id="PTHR31465:SF9">
    <property type="entry name" value="SPHINGOID LONG-CHAIN BASE TRANSPORTER RSB1"/>
    <property type="match status" value="1"/>
</dbReference>
<evidence type="ECO:0000256" key="3">
    <source>
        <dbReference type="ARBA" id="ARBA00022989"/>
    </source>
</evidence>
<feature type="transmembrane region" description="Helical" evidence="6">
    <location>
        <begin position="131"/>
        <end position="153"/>
    </location>
</feature>
<dbReference type="GeneID" id="33557385"/>
<evidence type="ECO:0000256" key="2">
    <source>
        <dbReference type="ARBA" id="ARBA00022692"/>
    </source>
</evidence>
<evidence type="ECO:0000313" key="7">
    <source>
        <dbReference type="EMBL" id="ORX37806.1"/>
    </source>
</evidence>
<feature type="compositionally biased region" description="Low complexity" evidence="5">
    <location>
        <begin position="203"/>
        <end position="212"/>
    </location>
</feature>
<feature type="compositionally biased region" description="Basic and acidic residues" evidence="5">
    <location>
        <begin position="178"/>
        <end position="187"/>
    </location>
</feature>
<sequence>MQLVMGVYWRTWWTLPTLGMGALVEVLGWLGRVKSLSTLEWQPNQGGTWYYNFNDFVMQDCLLVIAPTFFSAANYVFLGELIVRTNTMYSSIDIRSYRIIFITSDVLCLFIQAGGGAWAGTAPLGHAQRGAYMMTAGIILQLVVTVVSIILYIEWLYRWSKNRPVIRQYRPFALKQKNRSDNVERPESSLPADTDSHEHINKTTSASDSSPDTDTDKEHESQAGPEASMTHTLDFGAVPLEQPRRLRLMAKLLAFTTLLIVIRSLFRSVELADGWTGAIATNEPLFLVMDAAMMTALLFLYSLIHPGLSIGRPLKF</sequence>
<keyword evidence="2 6" id="KW-0812">Transmembrane</keyword>
<dbReference type="OrthoDB" id="3358017at2759"/>
<feature type="transmembrane region" description="Helical" evidence="6">
    <location>
        <begin position="12"/>
        <end position="31"/>
    </location>
</feature>
<evidence type="ECO:0000256" key="1">
    <source>
        <dbReference type="ARBA" id="ARBA00004141"/>
    </source>
</evidence>
<keyword evidence="8" id="KW-1185">Reference proteome</keyword>
<dbReference type="InParanoid" id="A0A1Y1UK11"/>